<dbReference type="AlphaFoldDB" id="A0A644T355"/>
<protein>
    <submittedName>
        <fullName evidence="2">Uncharacterized protein</fullName>
    </submittedName>
</protein>
<accession>A0A644T355</accession>
<feature type="region of interest" description="Disordered" evidence="1">
    <location>
        <begin position="72"/>
        <end position="157"/>
    </location>
</feature>
<proteinExistence type="predicted"/>
<sequence length="285" mass="31952">MPGVELAHQPDHQERQPDDQRIVPVREMRVIVDEGIAARLVDGVEQRVPAEQRQHLVGQVVRHKHLARGDHVGAGIDRLHDADEPRRPGLGRKEHEPERHPGEPRQQHHPHRADPVVDLDRPPGGVVDVEHHHHRQHLQVKRTQRRGGDRDGGGHRRVFHHRRGRAFGAEHRAHRLGVGQVEEDPAHDVEQEVAADRVAAQAEHRIHHVKAQHEQEGLHHVAQQTEDGIALRAADMAHRRMVDQLQQAEGRPEGALAALRPEHAAALLPGDDSGAENLPIPCHSP</sequence>
<dbReference type="EMBL" id="VSSQ01000013">
    <property type="protein sequence ID" value="MPL60927.1"/>
    <property type="molecule type" value="Genomic_DNA"/>
</dbReference>
<feature type="region of interest" description="Disordered" evidence="1">
    <location>
        <begin position="1"/>
        <end position="21"/>
    </location>
</feature>
<gene>
    <name evidence="2" type="ORF">SDC9_06492</name>
</gene>
<name>A0A644T355_9ZZZZ</name>
<reference evidence="2" key="1">
    <citation type="submission" date="2019-08" db="EMBL/GenBank/DDBJ databases">
        <authorList>
            <person name="Kucharzyk K."/>
            <person name="Murdoch R.W."/>
            <person name="Higgins S."/>
            <person name="Loffler F."/>
        </authorList>
    </citation>
    <scope>NUCLEOTIDE SEQUENCE</scope>
</reference>
<feature type="compositionally biased region" description="Basic residues" evidence="1">
    <location>
        <begin position="132"/>
        <end position="145"/>
    </location>
</feature>
<evidence type="ECO:0000313" key="2">
    <source>
        <dbReference type="EMBL" id="MPL60927.1"/>
    </source>
</evidence>
<comment type="caution">
    <text evidence="2">The sequence shown here is derived from an EMBL/GenBank/DDBJ whole genome shotgun (WGS) entry which is preliminary data.</text>
</comment>
<feature type="compositionally biased region" description="Basic and acidic residues" evidence="1">
    <location>
        <begin position="72"/>
        <end position="121"/>
    </location>
</feature>
<organism evidence="2">
    <name type="scientific">bioreactor metagenome</name>
    <dbReference type="NCBI Taxonomy" id="1076179"/>
    <lineage>
        <taxon>unclassified sequences</taxon>
        <taxon>metagenomes</taxon>
        <taxon>ecological metagenomes</taxon>
    </lineage>
</organism>
<evidence type="ECO:0000256" key="1">
    <source>
        <dbReference type="SAM" id="MobiDB-lite"/>
    </source>
</evidence>
<feature type="compositionally biased region" description="Basic and acidic residues" evidence="1">
    <location>
        <begin position="8"/>
        <end position="21"/>
    </location>
</feature>